<comment type="caution">
    <text evidence="13">The sequence shown here is derived from an EMBL/GenBank/DDBJ whole genome shotgun (WGS) entry which is preliminary data.</text>
</comment>
<feature type="domain" description="HTH myb-type" evidence="12">
    <location>
        <begin position="1"/>
        <end position="62"/>
    </location>
</feature>
<keyword evidence="8" id="KW-0539">Nucleus</keyword>
<dbReference type="PANTHER" id="PTHR46267">
    <property type="entry name" value="SINGLE MYB HISTONE 4"/>
    <property type="match status" value="1"/>
</dbReference>
<keyword evidence="4" id="KW-0805">Transcription regulation</keyword>
<dbReference type="Pfam" id="PF00249">
    <property type="entry name" value="Myb_DNA-binding"/>
    <property type="match status" value="1"/>
</dbReference>
<organism evidence="13 14">
    <name type="scientific">Trapa incisa</name>
    <dbReference type="NCBI Taxonomy" id="236973"/>
    <lineage>
        <taxon>Eukaryota</taxon>
        <taxon>Viridiplantae</taxon>
        <taxon>Streptophyta</taxon>
        <taxon>Embryophyta</taxon>
        <taxon>Tracheophyta</taxon>
        <taxon>Spermatophyta</taxon>
        <taxon>Magnoliopsida</taxon>
        <taxon>eudicotyledons</taxon>
        <taxon>Gunneridae</taxon>
        <taxon>Pentapetalae</taxon>
        <taxon>rosids</taxon>
        <taxon>malvids</taxon>
        <taxon>Myrtales</taxon>
        <taxon>Lythraceae</taxon>
        <taxon>Trapa</taxon>
    </lineage>
</organism>
<dbReference type="CDD" id="cd11660">
    <property type="entry name" value="SANT_TRF"/>
    <property type="match status" value="1"/>
</dbReference>
<evidence type="ECO:0000313" key="13">
    <source>
        <dbReference type="EMBL" id="KAK4780986.1"/>
    </source>
</evidence>
<feature type="compositionally biased region" description="Polar residues" evidence="10">
    <location>
        <begin position="84"/>
        <end position="100"/>
    </location>
</feature>
<evidence type="ECO:0000256" key="7">
    <source>
        <dbReference type="ARBA" id="ARBA00023163"/>
    </source>
</evidence>
<evidence type="ECO:0000259" key="12">
    <source>
        <dbReference type="PROSITE" id="PS51294"/>
    </source>
</evidence>
<evidence type="ECO:0000256" key="6">
    <source>
        <dbReference type="ARBA" id="ARBA00023125"/>
    </source>
</evidence>
<reference evidence="13 14" key="1">
    <citation type="journal article" date="2023" name="Hortic Res">
        <title>Pangenome of water caltrop reveals structural variations and asymmetric subgenome divergence after allopolyploidization.</title>
        <authorList>
            <person name="Zhang X."/>
            <person name="Chen Y."/>
            <person name="Wang L."/>
            <person name="Yuan Y."/>
            <person name="Fang M."/>
            <person name="Shi L."/>
            <person name="Lu R."/>
            <person name="Comes H.P."/>
            <person name="Ma Y."/>
            <person name="Chen Y."/>
            <person name="Huang G."/>
            <person name="Zhou Y."/>
            <person name="Zheng Z."/>
            <person name="Qiu Y."/>
        </authorList>
    </citation>
    <scope>NUCLEOTIDE SEQUENCE [LARGE SCALE GENOMIC DNA]</scope>
    <source>
        <tissue evidence="13">Roots</tissue>
    </source>
</reference>
<comment type="subcellular location">
    <subcellularLocation>
        <location evidence="1">Chromosome</location>
    </subcellularLocation>
    <subcellularLocation>
        <location evidence="2">Nucleus</location>
        <location evidence="2">Nucleolus</location>
    </subcellularLocation>
</comment>
<dbReference type="SMART" id="SM00717">
    <property type="entry name" value="SANT"/>
    <property type="match status" value="1"/>
</dbReference>
<dbReference type="Gene3D" id="1.10.10.60">
    <property type="entry name" value="Homeodomain-like"/>
    <property type="match status" value="1"/>
</dbReference>
<dbReference type="GO" id="GO:0005694">
    <property type="term" value="C:chromosome"/>
    <property type="evidence" value="ECO:0007669"/>
    <property type="project" value="UniProtKB-SubCell"/>
</dbReference>
<dbReference type="GO" id="GO:0005730">
    <property type="term" value="C:nucleolus"/>
    <property type="evidence" value="ECO:0007669"/>
    <property type="project" value="UniProtKB-SubCell"/>
</dbReference>
<dbReference type="Proteomes" id="UP001345219">
    <property type="component" value="Chromosome 13"/>
</dbReference>
<keyword evidence="14" id="KW-1185">Reference proteome</keyword>
<protein>
    <recommendedName>
        <fullName evidence="9">MYB transcription factor</fullName>
    </recommendedName>
</protein>
<dbReference type="GO" id="GO:0003691">
    <property type="term" value="F:double-stranded telomeric DNA binding"/>
    <property type="evidence" value="ECO:0007669"/>
    <property type="project" value="InterPro"/>
</dbReference>
<dbReference type="PROSITE" id="PS51294">
    <property type="entry name" value="HTH_MYB"/>
    <property type="match status" value="1"/>
</dbReference>
<evidence type="ECO:0000256" key="10">
    <source>
        <dbReference type="SAM" id="MobiDB-lite"/>
    </source>
</evidence>
<evidence type="ECO:0000256" key="4">
    <source>
        <dbReference type="ARBA" id="ARBA00023015"/>
    </source>
</evidence>
<dbReference type="InterPro" id="IPR017930">
    <property type="entry name" value="Myb_dom"/>
</dbReference>
<dbReference type="PROSITE" id="PS50090">
    <property type="entry name" value="MYB_LIKE"/>
    <property type="match status" value="1"/>
</dbReference>
<keyword evidence="6" id="KW-0238">DNA-binding</keyword>
<evidence type="ECO:0000256" key="3">
    <source>
        <dbReference type="ARBA" id="ARBA00022454"/>
    </source>
</evidence>
<keyword evidence="5" id="KW-0175">Coiled coil</keyword>
<name>A0AAN7L7X6_9MYRT</name>
<dbReference type="InterPro" id="IPR001005">
    <property type="entry name" value="SANT/Myb"/>
</dbReference>
<dbReference type="PANTHER" id="PTHR46267:SF3">
    <property type="entry name" value="TELOMERE REPEAT-BINDING FACTOR 4-RELATED"/>
    <property type="match status" value="1"/>
</dbReference>
<gene>
    <name evidence="13" type="ORF">SAY87_017092</name>
</gene>
<sequence>MMGNRKQKWTAEEEAALLAGVAKLGPGKWKNILRDPEFAPSLVNRSNIDLKDKWRNLSVSGPSSKDKLQLPKVKDLCSAHKTVTHSSGAPSVLDDNSTADAGMNDTSNRLHDCKDSSTYALFLVSQVNFMYFSFDYPCKGLEMKTNDPML</sequence>
<dbReference type="InterPro" id="IPR009057">
    <property type="entry name" value="Homeodomain-like_sf"/>
</dbReference>
<evidence type="ECO:0000256" key="9">
    <source>
        <dbReference type="ARBA" id="ARBA00032813"/>
    </source>
</evidence>
<feature type="domain" description="Myb-like" evidence="11">
    <location>
        <begin position="5"/>
        <end position="58"/>
    </location>
</feature>
<evidence type="ECO:0000259" key="11">
    <source>
        <dbReference type="PROSITE" id="PS50090"/>
    </source>
</evidence>
<dbReference type="AlphaFoldDB" id="A0AAN7L7X6"/>
<evidence type="ECO:0000313" key="14">
    <source>
        <dbReference type="Proteomes" id="UP001345219"/>
    </source>
</evidence>
<dbReference type="EMBL" id="JAXIOK010000001">
    <property type="protein sequence ID" value="KAK4780986.1"/>
    <property type="molecule type" value="Genomic_DNA"/>
</dbReference>
<dbReference type="InterPro" id="IPR044597">
    <property type="entry name" value="SMH1-6"/>
</dbReference>
<proteinExistence type="predicted"/>
<evidence type="ECO:0000256" key="1">
    <source>
        <dbReference type="ARBA" id="ARBA00004286"/>
    </source>
</evidence>
<feature type="region of interest" description="Disordered" evidence="10">
    <location>
        <begin position="81"/>
        <end position="100"/>
    </location>
</feature>
<dbReference type="SUPFAM" id="SSF46689">
    <property type="entry name" value="Homeodomain-like"/>
    <property type="match status" value="1"/>
</dbReference>
<keyword evidence="3" id="KW-0158">Chromosome</keyword>
<accession>A0AAN7L7X6</accession>
<evidence type="ECO:0000256" key="5">
    <source>
        <dbReference type="ARBA" id="ARBA00023054"/>
    </source>
</evidence>
<evidence type="ECO:0000256" key="2">
    <source>
        <dbReference type="ARBA" id="ARBA00004604"/>
    </source>
</evidence>
<dbReference type="FunFam" id="1.10.10.60:FF:000168">
    <property type="entry name" value="Telomere repeat-binding factor 1"/>
    <property type="match status" value="1"/>
</dbReference>
<keyword evidence="7" id="KW-0804">Transcription</keyword>
<evidence type="ECO:0000256" key="8">
    <source>
        <dbReference type="ARBA" id="ARBA00023242"/>
    </source>
</evidence>